<dbReference type="Proteomes" id="UP001054837">
    <property type="component" value="Unassembled WGS sequence"/>
</dbReference>
<accession>A0AAV4X702</accession>
<dbReference type="AlphaFoldDB" id="A0AAV4X702"/>
<evidence type="ECO:0000313" key="1">
    <source>
        <dbReference type="EMBL" id="GIY90940.1"/>
    </source>
</evidence>
<evidence type="ECO:0000313" key="2">
    <source>
        <dbReference type="Proteomes" id="UP001054837"/>
    </source>
</evidence>
<sequence>MRNEWKTIPENTEHLESFPSDSSSGQRLKIYSSFLFCWLHHSSPYFLNRGMKGCRFDPLHTAIPPMAIEIQENRSRNPEHLELFPSDSSSDQRLKIYSSFLFCCLHPPSPYFLNRGNEGVQGGWEIRPPSHSDSTNGNRD</sequence>
<dbReference type="EMBL" id="BPLQ01015723">
    <property type="protein sequence ID" value="GIY90940.1"/>
    <property type="molecule type" value="Genomic_DNA"/>
</dbReference>
<gene>
    <name evidence="1" type="ORF">CDAR_491421</name>
</gene>
<protein>
    <recommendedName>
        <fullName evidence="3">Ycf15</fullName>
    </recommendedName>
</protein>
<evidence type="ECO:0008006" key="3">
    <source>
        <dbReference type="Google" id="ProtNLM"/>
    </source>
</evidence>
<keyword evidence="2" id="KW-1185">Reference proteome</keyword>
<name>A0AAV4X702_9ARAC</name>
<reference evidence="1 2" key="1">
    <citation type="submission" date="2021-06" db="EMBL/GenBank/DDBJ databases">
        <title>Caerostris darwini draft genome.</title>
        <authorList>
            <person name="Kono N."/>
            <person name="Arakawa K."/>
        </authorList>
    </citation>
    <scope>NUCLEOTIDE SEQUENCE [LARGE SCALE GENOMIC DNA]</scope>
</reference>
<comment type="caution">
    <text evidence="1">The sequence shown here is derived from an EMBL/GenBank/DDBJ whole genome shotgun (WGS) entry which is preliminary data.</text>
</comment>
<organism evidence="1 2">
    <name type="scientific">Caerostris darwini</name>
    <dbReference type="NCBI Taxonomy" id="1538125"/>
    <lineage>
        <taxon>Eukaryota</taxon>
        <taxon>Metazoa</taxon>
        <taxon>Ecdysozoa</taxon>
        <taxon>Arthropoda</taxon>
        <taxon>Chelicerata</taxon>
        <taxon>Arachnida</taxon>
        <taxon>Araneae</taxon>
        <taxon>Araneomorphae</taxon>
        <taxon>Entelegynae</taxon>
        <taxon>Araneoidea</taxon>
        <taxon>Araneidae</taxon>
        <taxon>Caerostris</taxon>
    </lineage>
</organism>
<proteinExistence type="predicted"/>